<sequence length="153" mass="17746">MVYMTGHLNDLNLKLQGAYQLIISMYDHSKAFNLKLNLWEGQLNSGNLIHFPACLNFRKSHSGSNFSQYTFNVNELINEFESRFEDFKMPENNFSLFNSNVQMELIEVQCDTCSEMLQFAVGILAMVGSTYLCEQLFSLMKANKTYHRSRLSR</sequence>
<protein>
    <submittedName>
        <fullName evidence="1">Uncharacterized protein</fullName>
    </submittedName>
</protein>
<name>A0ABQ9HIH0_9NEOP</name>
<proteinExistence type="predicted"/>
<comment type="caution">
    <text evidence="1">The sequence shown here is derived from an EMBL/GenBank/DDBJ whole genome shotgun (WGS) entry which is preliminary data.</text>
</comment>
<evidence type="ECO:0000313" key="1">
    <source>
        <dbReference type="EMBL" id="KAJ8884127.1"/>
    </source>
</evidence>
<reference evidence="1 2" key="1">
    <citation type="submission" date="2023-02" db="EMBL/GenBank/DDBJ databases">
        <title>LHISI_Scaffold_Assembly.</title>
        <authorList>
            <person name="Stuart O.P."/>
            <person name="Cleave R."/>
            <person name="Magrath M.J.L."/>
            <person name="Mikheyev A.S."/>
        </authorList>
    </citation>
    <scope>NUCLEOTIDE SEQUENCE [LARGE SCALE GENOMIC DNA]</scope>
    <source>
        <strain evidence="1">Daus_M_001</strain>
        <tissue evidence="1">Leg muscle</tissue>
    </source>
</reference>
<dbReference type="EMBL" id="JARBHB010000005">
    <property type="protein sequence ID" value="KAJ8884127.1"/>
    <property type="molecule type" value="Genomic_DNA"/>
</dbReference>
<dbReference type="PANTHER" id="PTHR45913:SF5">
    <property type="entry name" value="GENERAL TRANSCRIPTION FACTOR II-I REPEAT DOMAIN-CONTAINING PROTEIN 2A-LIKE PROTEIN"/>
    <property type="match status" value="1"/>
</dbReference>
<accession>A0ABQ9HIH0</accession>
<keyword evidence="2" id="KW-1185">Reference proteome</keyword>
<gene>
    <name evidence="1" type="ORF">PR048_015984</name>
</gene>
<evidence type="ECO:0000313" key="2">
    <source>
        <dbReference type="Proteomes" id="UP001159363"/>
    </source>
</evidence>
<dbReference type="Proteomes" id="UP001159363">
    <property type="component" value="Chromosome 4"/>
</dbReference>
<organism evidence="1 2">
    <name type="scientific">Dryococelus australis</name>
    <dbReference type="NCBI Taxonomy" id="614101"/>
    <lineage>
        <taxon>Eukaryota</taxon>
        <taxon>Metazoa</taxon>
        <taxon>Ecdysozoa</taxon>
        <taxon>Arthropoda</taxon>
        <taxon>Hexapoda</taxon>
        <taxon>Insecta</taxon>
        <taxon>Pterygota</taxon>
        <taxon>Neoptera</taxon>
        <taxon>Polyneoptera</taxon>
        <taxon>Phasmatodea</taxon>
        <taxon>Verophasmatodea</taxon>
        <taxon>Anareolatae</taxon>
        <taxon>Phasmatidae</taxon>
        <taxon>Eurycanthinae</taxon>
        <taxon>Dryococelus</taxon>
    </lineage>
</organism>
<dbReference type="PANTHER" id="PTHR45913">
    <property type="entry name" value="EPM2A-INTERACTING PROTEIN 1"/>
    <property type="match status" value="1"/>
</dbReference>